<dbReference type="STRING" id="27835.A0A0N4YJB5"/>
<proteinExistence type="predicted"/>
<dbReference type="WBParaSite" id="NBR_0001704701-mRNA-1">
    <property type="protein sequence ID" value="NBR_0001704701-mRNA-1"/>
    <property type="gene ID" value="NBR_0001704701"/>
</dbReference>
<protein>
    <submittedName>
        <fullName evidence="3">Acetyltransferase</fullName>
    </submittedName>
</protein>
<reference evidence="1 2" key="2">
    <citation type="submission" date="2018-11" db="EMBL/GenBank/DDBJ databases">
        <authorList>
            <consortium name="Pathogen Informatics"/>
        </authorList>
    </citation>
    <scope>NUCLEOTIDE SEQUENCE [LARGE SCALE GENOMIC DNA]</scope>
</reference>
<reference evidence="3" key="1">
    <citation type="submission" date="2017-02" db="UniProtKB">
        <authorList>
            <consortium name="WormBaseParasite"/>
        </authorList>
    </citation>
    <scope>IDENTIFICATION</scope>
</reference>
<sequence length="74" mass="8429">MQEPIYQLEDQRWATMLLNCFTIEYLNTKDFGQVDALSRLITSPEGYVIANPSPEDYVIANVDVDVTAEIDKNC</sequence>
<organism evidence="3">
    <name type="scientific">Nippostrongylus brasiliensis</name>
    <name type="common">Rat hookworm</name>
    <dbReference type="NCBI Taxonomy" id="27835"/>
    <lineage>
        <taxon>Eukaryota</taxon>
        <taxon>Metazoa</taxon>
        <taxon>Ecdysozoa</taxon>
        <taxon>Nematoda</taxon>
        <taxon>Chromadorea</taxon>
        <taxon>Rhabditida</taxon>
        <taxon>Rhabditina</taxon>
        <taxon>Rhabditomorpha</taxon>
        <taxon>Strongyloidea</taxon>
        <taxon>Heligmosomidae</taxon>
        <taxon>Nippostrongylus</taxon>
    </lineage>
</organism>
<dbReference type="Proteomes" id="UP000271162">
    <property type="component" value="Unassembled WGS sequence"/>
</dbReference>
<evidence type="ECO:0000313" key="3">
    <source>
        <dbReference type="WBParaSite" id="NBR_0001704701-mRNA-1"/>
    </source>
</evidence>
<keyword evidence="2" id="KW-1185">Reference proteome</keyword>
<evidence type="ECO:0000313" key="1">
    <source>
        <dbReference type="EMBL" id="VDL80661.1"/>
    </source>
</evidence>
<name>A0A0N4YJB5_NIPBR</name>
<dbReference type="EMBL" id="UYSL01022531">
    <property type="protein sequence ID" value="VDL80661.1"/>
    <property type="molecule type" value="Genomic_DNA"/>
</dbReference>
<dbReference type="AlphaFoldDB" id="A0A0N4YJB5"/>
<accession>A0A0N4YJB5</accession>
<evidence type="ECO:0000313" key="2">
    <source>
        <dbReference type="Proteomes" id="UP000271162"/>
    </source>
</evidence>
<gene>
    <name evidence="1" type="ORF">NBR_LOCUS17048</name>
</gene>